<dbReference type="Pfam" id="PF00122">
    <property type="entry name" value="E1-E2_ATPase"/>
    <property type="match status" value="1"/>
</dbReference>
<dbReference type="PANTHER" id="PTHR43520:SF8">
    <property type="entry name" value="P-TYPE CU(+) TRANSPORTER"/>
    <property type="match status" value="1"/>
</dbReference>
<evidence type="ECO:0000256" key="18">
    <source>
        <dbReference type="RuleBase" id="RU362081"/>
    </source>
</evidence>
<dbReference type="InterPro" id="IPR001757">
    <property type="entry name" value="P_typ_ATPase"/>
</dbReference>
<dbReference type="InterPro" id="IPR036163">
    <property type="entry name" value="HMA_dom_sf"/>
</dbReference>
<dbReference type="PROSITE" id="PS00154">
    <property type="entry name" value="ATPASE_E1_E2"/>
    <property type="match status" value="1"/>
</dbReference>
<dbReference type="RefSeq" id="WP_134356992.1">
    <property type="nucleotide sequence ID" value="NZ_CP038033.1"/>
</dbReference>
<dbReference type="PRINTS" id="PR00119">
    <property type="entry name" value="CATATPASE"/>
</dbReference>
<evidence type="ECO:0000256" key="9">
    <source>
        <dbReference type="ARBA" id="ARBA00022840"/>
    </source>
</evidence>
<evidence type="ECO:0000256" key="6">
    <source>
        <dbReference type="ARBA" id="ARBA00022737"/>
    </source>
</evidence>
<comment type="similarity">
    <text evidence="2 18">Belongs to the cation transport ATPase (P-type) (TC 3.A.3) family. Type IB subfamily.</text>
</comment>
<evidence type="ECO:0000259" key="20">
    <source>
        <dbReference type="PROSITE" id="PS50846"/>
    </source>
</evidence>
<keyword evidence="8" id="KW-0187">Copper transport</keyword>
<sequence length="819" mass="86012">MLEISNLDSVNESSPTDSLTGTAQTLALPIKGMTCATCSTRLERVLNKVPGVIKSQVNLASEQASIAFDPQQASPEQFYQAIVQAGFTVPTEGMEFRIGGMTCAACSARLEKVFSRLPGVNKATVNLATERAVVTAPAGVLSPATVIAAAQRAGFTAEPLSSLAERRAQEEAESTARERHEGRQLLLAALLTLPLALPMLLMPFGIHVSLPAEIQFLLATPVQFWIGSRFYVGAYKSLRGGAGNMDVLVVLGTSAAWGLSTWNTLLPGTGSHLYFEASAMVVTLVLLGKWLEGRAKRSAASAIRALMALRPATARIEREGKVVEIPAEQVAEGDIVLVRPGERTPVDGFILEGSSQLDESLITGESLPVTRGEGETVTGGSVNGEGLLRIRATTVGAESTLARIIRLVEDAQASKAPVQKLVDQVANIFVPVVVALAFLTFAGWWLLDGAADTAFKATVSVLVIACPCALGLATPTALMVGTGAAARHGILIRDAVALERAQDSDTVVFDKTGTLTEGQPAVAEILPLKINGEQLLQLVASAQQGSEHPLAKAVLTKAQGLPLSQPQNFRSLPGRGLSTQVEGQTLLVGNLRLMRENQVDLTSLLTQAQTLEESGHTLMWVAEVTSAPQLLGVLAVTDPIKSVTPQAVAALRAQGLTTVMLTGDNPRAAKAVADKVGIDHVIAEVLPEDKAAQIQALRAEGRHVAMVGDGVNDTPALAAADVGMAMGTGTDVAMEAAGITLMRGDPTLVAEALSISQATYHKIRQNLFWAFIYNVVAIPLAASGMLNPVVAGAAMAMSSVSVVSNSLLLRRWRPGTQLK</sequence>
<dbReference type="GO" id="GO:0005524">
    <property type="term" value="F:ATP binding"/>
    <property type="evidence" value="ECO:0007669"/>
    <property type="project" value="UniProtKB-UniRule"/>
</dbReference>
<dbReference type="SUPFAM" id="SSF81653">
    <property type="entry name" value="Calcium ATPase, transduction domain A"/>
    <property type="match status" value="1"/>
</dbReference>
<keyword evidence="5 18" id="KW-0479">Metal-binding</keyword>
<feature type="transmembrane region" description="Helical" evidence="18">
    <location>
        <begin position="247"/>
        <end position="266"/>
    </location>
</feature>
<name>A0A4P7BXU6_9GAMM</name>
<evidence type="ECO:0000256" key="1">
    <source>
        <dbReference type="ARBA" id="ARBA00004127"/>
    </source>
</evidence>
<feature type="transmembrane region" description="Helical" evidence="18">
    <location>
        <begin position="214"/>
        <end position="235"/>
    </location>
</feature>
<dbReference type="NCBIfam" id="TIGR01511">
    <property type="entry name" value="ATPase-IB1_Cu"/>
    <property type="match status" value="1"/>
</dbReference>
<accession>A0A4P7BXU6</accession>
<feature type="domain" description="HMA" evidence="20">
    <location>
        <begin position="92"/>
        <end position="158"/>
    </location>
</feature>
<dbReference type="AlphaFoldDB" id="A0A4P7BXU6"/>
<feature type="domain" description="HMA" evidence="20">
    <location>
        <begin position="24"/>
        <end position="90"/>
    </location>
</feature>
<dbReference type="GO" id="GO:0043682">
    <property type="term" value="F:P-type divalent copper transporter activity"/>
    <property type="evidence" value="ECO:0007669"/>
    <property type="project" value="UniProtKB-EC"/>
</dbReference>
<dbReference type="InterPro" id="IPR023214">
    <property type="entry name" value="HAD_sf"/>
</dbReference>
<organism evidence="21 22">
    <name type="scientific">Nitrosococcus wardiae</name>
    <dbReference type="NCBI Taxonomy" id="1814290"/>
    <lineage>
        <taxon>Bacteria</taxon>
        <taxon>Pseudomonadati</taxon>
        <taxon>Pseudomonadota</taxon>
        <taxon>Gammaproteobacteria</taxon>
        <taxon>Chromatiales</taxon>
        <taxon>Chromatiaceae</taxon>
        <taxon>Nitrosococcus</taxon>
    </lineage>
</organism>
<dbReference type="GO" id="GO:0012505">
    <property type="term" value="C:endomembrane system"/>
    <property type="evidence" value="ECO:0007669"/>
    <property type="project" value="UniProtKB-SubCell"/>
</dbReference>
<dbReference type="CDD" id="cd02094">
    <property type="entry name" value="P-type_ATPase_Cu-like"/>
    <property type="match status" value="1"/>
</dbReference>
<dbReference type="NCBIfam" id="TIGR01525">
    <property type="entry name" value="ATPase-IB_hvy"/>
    <property type="match status" value="1"/>
</dbReference>
<dbReference type="Gene3D" id="2.70.150.10">
    <property type="entry name" value="Calcium-transporting ATPase, cytoplasmic transduction domain A"/>
    <property type="match status" value="1"/>
</dbReference>
<keyword evidence="4 18" id="KW-0812">Transmembrane</keyword>
<evidence type="ECO:0000256" key="3">
    <source>
        <dbReference type="ARBA" id="ARBA00022448"/>
    </source>
</evidence>
<gene>
    <name evidence="21" type="ORF">E3U44_05250</name>
</gene>
<dbReference type="InterPro" id="IPR036412">
    <property type="entry name" value="HAD-like_sf"/>
</dbReference>
<dbReference type="GO" id="GO:0005507">
    <property type="term" value="F:copper ion binding"/>
    <property type="evidence" value="ECO:0007669"/>
    <property type="project" value="InterPro"/>
</dbReference>
<dbReference type="GO" id="GO:0005886">
    <property type="term" value="C:plasma membrane"/>
    <property type="evidence" value="ECO:0007669"/>
    <property type="project" value="UniProtKB-SubCell"/>
</dbReference>
<keyword evidence="6" id="KW-0677">Repeat</keyword>
<evidence type="ECO:0000256" key="17">
    <source>
        <dbReference type="ARBA" id="ARBA00047424"/>
    </source>
</evidence>
<dbReference type="EC" id="7.2.2.9" evidence="16"/>
<dbReference type="FunFam" id="2.70.150.10:FF:000002">
    <property type="entry name" value="Copper-transporting ATPase 1, putative"/>
    <property type="match status" value="1"/>
</dbReference>
<feature type="transmembrane region" description="Helical" evidence="18">
    <location>
        <begin position="789"/>
        <end position="809"/>
    </location>
</feature>
<dbReference type="GO" id="GO:0055070">
    <property type="term" value="P:copper ion homeostasis"/>
    <property type="evidence" value="ECO:0007669"/>
    <property type="project" value="TreeGrafter"/>
</dbReference>
<dbReference type="InterPro" id="IPR018303">
    <property type="entry name" value="ATPase_P-typ_P_site"/>
</dbReference>
<keyword evidence="12 18" id="KW-1133">Transmembrane helix</keyword>
<dbReference type="PRINTS" id="PR00942">
    <property type="entry name" value="CUATPASEI"/>
</dbReference>
<dbReference type="Pfam" id="PF00403">
    <property type="entry name" value="HMA"/>
    <property type="match status" value="2"/>
</dbReference>
<keyword evidence="13" id="KW-0186">Copper</keyword>
<dbReference type="Pfam" id="PF00702">
    <property type="entry name" value="Hydrolase"/>
    <property type="match status" value="1"/>
</dbReference>
<dbReference type="SFLD" id="SFLDF00027">
    <property type="entry name" value="p-type_atpase"/>
    <property type="match status" value="1"/>
</dbReference>
<dbReference type="SUPFAM" id="SSF56784">
    <property type="entry name" value="HAD-like"/>
    <property type="match status" value="1"/>
</dbReference>
<keyword evidence="3" id="KW-0813">Transport</keyword>
<dbReference type="Gene3D" id="3.40.1110.10">
    <property type="entry name" value="Calcium-transporting ATPase, cytoplasmic domain N"/>
    <property type="match status" value="1"/>
</dbReference>
<reference evidence="21 22" key="1">
    <citation type="submission" date="2019-03" db="EMBL/GenBank/DDBJ databases">
        <title>The genome sequence of Nitrosococcus wardiae strain D1FHST reveals the archetypal metabolic capacity of ammonia-oxidizing Gammaproteobacteria.</title>
        <authorList>
            <person name="Wang L."/>
            <person name="Lim C.K."/>
            <person name="Hanson T.E."/>
            <person name="Dang H."/>
            <person name="Klotz M.G."/>
        </authorList>
    </citation>
    <scope>NUCLEOTIDE SEQUENCE [LARGE SCALE GENOMIC DNA]</scope>
    <source>
        <strain evidence="21 22">D1FHS</strain>
    </source>
</reference>
<dbReference type="KEGG" id="nwr:E3U44_05250"/>
<evidence type="ECO:0000256" key="19">
    <source>
        <dbReference type="SAM" id="MobiDB-lite"/>
    </source>
</evidence>
<evidence type="ECO:0000256" key="11">
    <source>
        <dbReference type="ARBA" id="ARBA00022967"/>
    </source>
</evidence>
<dbReference type="NCBIfam" id="TIGR00003">
    <property type="entry name" value="copper ion binding protein"/>
    <property type="match status" value="1"/>
</dbReference>
<dbReference type="PROSITE" id="PS01047">
    <property type="entry name" value="HMA_1"/>
    <property type="match status" value="1"/>
</dbReference>
<evidence type="ECO:0000256" key="13">
    <source>
        <dbReference type="ARBA" id="ARBA00023008"/>
    </source>
</evidence>
<feature type="transmembrane region" description="Helical" evidence="18">
    <location>
        <begin position="766"/>
        <end position="783"/>
    </location>
</feature>
<dbReference type="InterPro" id="IPR006122">
    <property type="entry name" value="HMA_Cu_ion-bd"/>
</dbReference>
<dbReference type="FunFam" id="3.30.70.100:FF:000005">
    <property type="entry name" value="Copper-exporting P-type ATPase A"/>
    <property type="match status" value="2"/>
</dbReference>
<evidence type="ECO:0000256" key="12">
    <source>
        <dbReference type="ARBA" id="ARBA00022989"/>
    </source>
</evidence>
<feature type="transmembrane region" description="Helical" evidence="18">
    <location>
        <begin position="185"/>
        <end position="208"/>
    </location>
</feature>
<dbReference type="SUPFAM" id="SSF55008">
    <property type="entry name" value="HMA, heavy metal-associated domain"/>
    <property type="match status" value="2"/>
</dbReference>
<dbReference type="Proteomes" id="UP000294325">
    <property type="component" value="Chromosome"/>
</dbReference>
<dbReference type="InterPro" id="IPR017969">
    <property type="entry name" value="Heavy-metal-associated_CS"/>
</dbReference>
<dbReference type="OrthoDB" id="9814270at2"/>
<feature type="transmembrane region" description="Helical" evidence="18">
    <location>
        <begin position="459"/>
        <end position="480"/>
    </location>
</feature>
<evidence type="ECO:0000256" key="15">
    <source>
        <dbReference type="ARBA" id="ARBA00023136"/>
    </source>
</evidence>
<dbReference type="InterPro" id="IPR059000">
    <property type="entry name" value="ATPase_P-type_domA"/>
</dbReference>
<evidence type="ECO:0000256" key="8">
    <source>
        <dbReference type="ARBA" id="ARBA00022796"/>
    </source>
</evidence>
<dbReference type="GO" id="GO:0016887">
    <property type="term" value="F:ATP hydrolysis activity"/>
    <property type="evidence" value="ECO:0007669"/>
    <property type="project" value="InterPro"/>
</dbReference>
<dbReference type="SFLD" id="SFLDG00002">
    <property type="entry name" value="C1.7:_P-type_atpase_like"/>
    <property type="match status" value="1"/>
</dbReference>
<evidence type="ECO:0000313" key="22">
    <source>
        <dbReference type="Proteomes" id="UP000294325"/>
    </source>
</evidence>
<comment type="catalytic activity">
    <reaction evidence="17">
        <text>Cu(2+)(in) + ATP + H2O = Cu(2+)(out) + ADP + phosphate + H(+)</text>
        <dbReference type="Rhea" id="RHEA:10376"/>
        <dbReference type="ChEBI" id="CHEBI:15377"/>
        <dbReference type="ChEBI" id="CHEBI:15378"/>
        <dbReference type="ChEBI" id="CHEBI:29036"/>
        <dbReference type="ChEBI" id="CHEBI:30616"/>
        <dbReference type="ChEBI" id="CHEBI:43474"/>
        <dbReference type="ChEBI" id="CHEBI:456216"/>
        <dbReference type="EC" id="7.2.2.9"/>
    </reaction>
</comment>
<proteinExistence type="inferred from homology"/>
<keyword evidence="18" id="KW-1003">Cell membrane</keyword>
<dbReference type="PANTHER" id="PTHR43520">
    <property type="entry name" value="ATP7, ISOFORM B"/>
    <property type="match status" value="1"/>
</dbReference>
<feature type="transmembrane region" description="Helical" evidence="18">
    <location>
        <begin position="425"/>
        <end position="447"/>
    </location>
</feature>
<keyword evidence="22" id="KW-1185">Reference proteome</keyword>
<dbReference type="NCBIfam" id="TIGR01494">
    <property type="entry name" value="ATPase_P-type"/>
    <property type="match status" value="1"/>
</dbReference>
<dbReference type="InterPro" id="IPR008250">
    <property type="entry name" value="ATPase_P-typ_transduc_dom_A_sf"/>
</dbReference>
<dbReference type="SUPFAM" id="SSF81665">
    <property type="entry name" value="Calcium ATPase, transmembrane domain M"/>
    <property type="match status" value="1"/>
</dbReference>
<dbReference type="InterPro" id="IPR023299">
    <property type="entry name" value="ATPase_P-typ_cyto_dom_N"/>
</dbReference>
<evidence type="ECO:0000256" key="16">
    <source>
        <dbReference type="ARBA" id="ARBA00038904"/>
    </source>
</evidence>
<keyword evidence="7 18" id="KW-0547">Nucleotide-binding</keyword>
<keyword evidence="10" id="KW-0460">Magnesium</keyword>
<evidence type="ECO:0000256" key="5">
    <source>
        <dbReference type="ARBA" id="ARBA00022723"/>
    </source>
</evidence>
<evidence type="ECO:0000313" key="21">
    <source>
        <dbReference type="EMBL" id="QBQ53984.1"/>
    </source>
</evidence>
<dbReference type="Gene3D" id="3.30.70.100">
    <property type="match status" value="2"/>
</dbReference>
<feature type="transmembrane region" description="Helical" evidence="18">
    <location>
        <begin position="272"/>
        <end position="291"/>
    </location>
</feature>
<dbReference type="InterPro" id="IPR023298">
    <property type="entry name" value="ATPase_P-typ_TM_dom_sf"/>
</dbReference>
<evidence type="ECO:0000256" key="14">
    <source>
        <dbReference type="ARBA" id="ARBA00023065"/>
    </source>
</evidence>
<dbReference type="CDD" id="cd00371">
    <property type="entry name" value="HMA"/>
    <property type="match status" value="2"/>
</dbReference>
<dbReference type="InterPro" id="IPR027256">
    <property type="entry name" value="P-typ_ATPase_IB"/>
</dbReference>
<dbReference type="Gene3D" id="3.40.50.1000">
    <property type="entry name" value="HAD superfamily/HAD-like"/>
    <property type="match status" value="1"/>
</dbReference>
<dbReference type="EMBL" id="CP038033">
    <property type="protein sequence ID" value="QBQ53984.1"/>
    <property type="molecule type" value="Genomic_DNA"/>
</dbReference>
<keyword evidence="15 18" id="KW-0472">Membrane</keyword>
<evidence type="ECO:0000256" key="10">
    <source>
        <dbReference type="ARBA" id="ARBA00022842"/>
    </source>
</evidence>
<keyword evidence="11" id="KW-1278">Translocase</keyword>
<protein>
    <recommendedName>
        <fullName evidence="16">P-type Cu(2+) transporter</fullName>
        <ecNumber evidence="16">7.2.2.9</ecNumber>
    </recommendedName>
</protein>
<comment type="subcellular location">
    <subcellularLocation>
        <location evidence="18">Cell membrane</location>
    </subcellularLocation>
    <subcellularLocation>
        <location evidence="1">Endomembrane system</location>
        <topology evidence="1">Multi-pass membrane protein</topology>
    </subcellularLocation>
</comment>
<keyword evidence="14" id="KW-0406">Ion transport</keyword>
<evidence type="ECO:0000256" key="2">
    <source>
        <dbReference type="ARBA" id="ARBA00006024"/>
    </source>
</evidence>
<dbReference type="PROSITE" id="PS50846">
    <property type="entry name" value="HMA_2"/>
    <property type="match status" value="2"/>
</dbReference>
<dbReference type="InterPro" id="IPR044492">
    <property type="entry name" value="P_typ_ATPase_HD_dom"/>
</dbReference>
<evidence type="ECO:0000256" key="4">
    <source>
        <dbReference type="ARBA" id="ARBA00022692"/>
    </source>
</evidence>
<dbReference type="SFLD" id="SFLDS00003">
    <property type="entry name" value="Haloacid_Dehalogenase"/>
    <property type="match status" value="1"/>
</dbReference>
<evidence type="ECO:0000256" key="7">
    <source>
        <dbReference type="ARBA" id="ARBA00022741"/>
    </source>
</evidence>
<keyword evidence="9 18" id="KW-0067">ATP-binding</keyword>
<dbReference type="InterPro" id="IPR006121">
    <property type="entry name" value="HMA_dom"/>
</dbReference>
<feature type="region of interest" description="Disordered" evidence="19">
    <location>
        <begin position="1"/>
        <end position="20"/>
    </location>
</feature>